<dbReference type="InterPro" id="IPR037396">
    <property type="entry name" value="FMN_HAD"/>
</dbReference>
<dbReference type="InterPro" id="IPR012133">
    <property type="entry name" value="Alpha-hydoxy_acid_DH_FMN"/>
</dbReference>
<reference evidence="7" key="1">
    <citation type="journal article" date="2023" name="PhytoFront">
        <title>Draft Genome Resources of Seven Strains of Tilletia horrida, Causal Agent of Kernel Smut of Rice.</title>
        <authorList>
            <person name="Khanal S."/>
            <person name="Antony Babu S."/>
            <person name="Zhou X.G."/>
        </authorList>
    </citation>
    <scope>NUCLEOTIDE SEQUENCE</scope>
    <source>
        <strain evidence="7">TX6</strain>
    </source>
</reference>
<feature type="binding site" evidence="5">
    <location>
        <position position="54"/>
    </location>
    <ligand>
        <name>glyoxylate</name>
        <dbReference type="ChEBI" id="CHEBI:36655"/>
    </ligand>
</feature>
<protein>
    <recommendedName>
        <fullName evidence="6">FMN hydroxy acid dehydrogenase domain-containing protein</fullName>
    </recommendedName>
</protein>
<comment type="cofactor">
    <cofactor evidence="1">
        <name>FMN</name>
        <dbReference type="ChEBI" id="CHEBI:58210"/>
    </cofactor>
</comment>
<feature type="binding site" evidence="5">
    <location>
        <begin position="353"/>
        <end position="357"/>
    </location>
    <ligand>
        <name>FMN</name>
        <dbReference type="ChEBI" id="CHEBI:58210"/>
    </ligand>
</feature>
<feature type="binding site" evidence="5">
    <location>
        <position position="139"/>
    </location>
    <ligand>
        <name>FMN</name>
        <dbReference type="ChEBI" id="CHEBI:58210"/>
    </ligand>
</feature>
<feature type="active site" description="Proton acceptor" evidence="4">
    <location>
        <position position="322"/>
    </location>
</feature>
<dbReference type="InterPro" id="IPR013785">
    <property type="entry name" value="Aldolase_TIM"/>
</dbReference>
<dbReference type="AlphaFoldDB" id="A0AAN6GP91"/>
<gene>
    <name evidence="7" type="ORF">OC846_003567</name>
</gene>
<name>A0AAN6GP91_9BASI</name>
<keyword evidence="8" id="KW-1185">Reference proteome</keyword>
<feature type="binding site" evidence="5">
    <location>
        <begin position="110"/>
        <end position="112"/>
    </location>
    <ligand>
        <name>FMN</name>
        <dbReference type="ChEBI" id="CHEBI:58210"/>
    </ligand>
</feature>
<comment type="caution">
    <text evidence="7">The sequence shown here is derived from an EMBL/GenBank/DDBJ whole genome shotgun (WGS) entry which is preliminary data.</text>
</comment>
<dbReference type="GO" id="GO:0016491">
    <property type="term" value="F:oxidoreductase activity"/>
    <property type="evidence" value="ECO:0007669"/>
    <property type="project" value="UniProtKB-KW"/>
</dbReference>
<dbReference type="Gene3D" id="3.20.20.70">
    <property type="entry name" value="Aldolase class I"/>
    <property type="match status" value="1"/>
</dbReference>
<dbReference type="GO" id="GO:0010181">
    <property type="term" value="F:FMN binding"/>
    <property type="evidence" value="ECO:0007669"/>
    <property type="project" value="InterPro"/>
</dbReference>
<proteinExistence type="inferred from homology"/>
<dbReference type="Proteomes" id="UP001176517">
    <property type="component" value="Unassembled WGS sequence"/>
</dbReference>
<dbReference type="PANTHER" id="PTHR10578">
    <property type="entry name" value="S -2-HYDROXY-ACID OXIDASE-RELATED"/>
    <property type="match status" value="1"/>
</dbReference>
<feature type="binding site" evidence="5">
    <location>
        <position position="325"/>
    </location>
    <ligand>
        <name>glyoxylate</name>
        <dbReference type="ChEBI" id="CHEBI:36655"/>
    </ligand>
</feature>
<accession>A0AAN6GP91</accession>
<dbReference type="PROSITE" id="PS51349">
    <property type="entry name" value="FMN_HYDROXY_ACID_DH_2"/>
    <property type="match status" value="1"/>
</dbReference>
<feature type="binding site" evidence="5">
    <location>
        <position position="322"/>
    </location>
    <ligand>
        <name>glyoxylate</name>
        <dbReference type="ChEBI" id="CHEBI:36655"/>
    </ligand>
</feature>
<feature type="binding site" evidence="5">
    <location>
        <position position="298"/>
    </location>
    <ligand>
        <name>FMN</name>
        <dbReference type="ChEBI" id="CHEBI:58210"/>
    </ligand>
</feature>
<evidence type="ECO:0000313" key="8">
    <source>
        <dbReference type="Proteomes" id="UP001176517"/>
    </source>
</evidence>
<evidence type="ECO:0000256" key="5">
    <source>
        <dbReference type="PIRSR" id="PIRSR000138-2"/>
    </source>
</evidence>
<dbReference type="Pfam" id="PF01070">
    <property type="entry name" value="FMN_dh"/>
    <property type="match status" value="1"/>
</dbReference>
<feature type="binding site" evidence="5">
    <location>
        <begin position="376"/>
        <end position="377"/>
    </location>
    <ligand>
        <name>FMN</name>
        <dbReference type="ChEBI" id="CHEBI:58210"/>
    </ligand>
</feature>
<dbReference type="PIRSF" id="PIRSF000138">
    <property type="entry name" value="Al-hdrx_acd_dh"/>
    <property type="match status" value="1"/>
</dbReference>
<feature type="binding site" evidence="5">
    <location>
        <position position="177"/>
    </location>
    <ligand>
        <name>FMN</name>
        <dbReference type="ChEBI" id="CHEBI:58210"/>
    </ligand>
</feature>
<feature type="binding site" evidence="5">
    <location>
        <position position="205"/>
    </location>
    <ligand>
        <name>FMN</name>
        <dbReference type="ChEBI" id="CHEBI:58210"/>
    </ligand>
</feature>
<keyword evidence="2" id="KW-0560">Oxidoreductase</keyword>
<dbReference type="SUPFAM" id="SSF51395">
    <property type="entry name" value="FMN-linked oxidoreductases"/>
    <property type="match status" value="1"/>
</dbReference>
<feature type="domain" description="FMN hydroxy acid dehydrogenase" evidence="6">
    <location>
        <begin position="28"/>
        <end position="427"/>
    </location>
</feature>
<keyword evidence="5" id="KW-0285">Flavoprotein</keyword>
<evidence type="ECO:0000313" key="7">
    <source>
        <dbReference type="EMBL" id="KAK0550710.1"/>
    </source>
</evidence>
<dbReference type="EMBL" id="JAPDMZ010000088">
    <property type="protein sequence ID" value="KAK0550710.1"/>
    <property type="molecule type" value="Genomic_DNA"/>
</dbReference>
<evidence type="ECO:0000259" key="6">
    <source>
        <dbReference type="PROSITE" id="PS51349"/>
    </source>
</evidence>
<organism evidence="7 8">
    <name type="scientific">Tilletia horrida</name>
    <dbReference type="NCBI Taxonomy" id="155126"/>
    <lineage>
        <taxon>Eukaryota</taxon>
        <taxon>Fungi</taxon>
        <taxon>Dikarya</taxon>
        <taxon>Basidiomycota</taxon>
        <taxon>Ustilaginomycotina</taxon>
        <taxon>Exobasidiomycetes</taxon>
        <taxon>Tilletiales</taxon>
        <taxon>Tilletiaceae</taxon>
        <taxon>Tilletia</taxon>
    </lineage>
</organism>
<feature type="binding site" evidence="5">
    <location>
        <position position="179"/>
    </location>
    <ligand>
        <name>glyoxylate</name>
        <dbReference type="ChEBI" id="CHEBI:36655"/>
    </ligand>
</feature>
<keyword evidence="5" id="KW-0288">FMN</keyword>
<feature type="binding site" evidence="5">
    <location>
        <position position="214"/>
    </location>
    <ligand>
        <name>glyoxylate</name>
        <dbReference type="ChEBI" id="CHEBI:36655"/>
    </ligand>
</feature>
<evidence type="ECO:0000256" key="3">
    <source>
        <dbReference type="ARBA" id="ARBA00024042"/>
    </source>
</evidence>
<evidence type="ECO:0000256" key="4">
    <source>
        <dbReference type="PIRSR" id="PIRSR000138-1"/>
    </source>
</evidence>
<sequence>MNPNSAKPSVWARYRRECFLSAHQGSGQIPPFNTDPAELERLAKERLSEGGWLYASSNAGLSETDAANRAAFRQWEIVPRMLVRESTNETRNTSTTIFGKKISAPIGFAPIGLNAIYNQGAERPVARVAGELGLPYSLSTAGSTSIEEVAKENVAGARKGVSNDLGAVDSEGIRFFQLYLPHNRKIAKSLLQRAAQSGYDAVLLTTDTWQLAWRHHDVANSNYAPYRGVGVDLGLSDPAFQEYCRDSLGFEVSQDPVRASTVWIDECVWHGQSFGWEDAEWARDLWKELSGGKPFGIKGIQSVADAQKCVDHGFDAIVVTNHAGRQVDGAIGSLTALPDIVDAVGEKLTVMFDSGVRGGADVFKALALGAKLVFVGRLWVYGLSIQGETGVRHVLRSLLADFDILMNVAGFPNIKSIDRSALQPAGQNKALAAALTASAASKL</sequence>
<comment type="similarity">
    <text evidence="3">Belongs to the FMN-dependent alpha-hydroxy acid dehydrogenase family.</text>
</comment>
<evidence type="ECO:0000256" key="2">
    <source>
        <dbReference type="ARBA" id="ARBA00023002"/>
    </source>
</evidence>
<evidence type="ECO:0000256" key="1">
    <source>
        <dbReference type="ARBA" id="ARBA00001917"/>
    </source>
</evidence>
<dbReference type="InterPro" id="IPR000262">
    <property type="entry name" value="FMN-dep_DH"/>
</dbReference>
<dbReference type="PANTHER" id="PTHR10578:SF75">
    <property type="entry name" value="L-LACTATE DEHYDROGENASE (AFU_ORTHOLOGUE AFUA_4G07050)"/>
    <property type="match status" value="1"/>
</dbReference>